<accession>A0AAN8D671</accession>
<feature type="compositionally biased region" description="Basic and acidic residues" evidence="1">
    <location>
        <begin position="29"/>
        <end position="44"/>
    </location>
</feature>
<gene>
    <name evidence="2" type="ORF">CgunFtcFv8_012275</name>
</gene>
<proteinExistence type="predicted"/>
<dbReference type="Proteomes" id="UP001331515">
    <property type="component" value="Unassembled WGS sequence"/>
</dbReference>
<dbReference type="AlphaFoldDB" id="A0AAN8D671"/>
<protein>
    <submittedName>
        <fullName evidence="2">Uncharacterized protein</fullName>
    </submittedName>
</protein>
<name>A0AAN8D671_CHAGU</name>
<evidence type="ECO:0000313" key="3">
    <source>
        <dbReference type="Proteomes" id="UP001331515"/>
    </source>
</evidence>
<comment type="caution">
    <text evidence="2">The sequence shown here is derived from an EMBL/GenBank/DDBJ whole genome shotgun (WGS) entry which is preliminary data.</text>
</comment>
<evidence type="ECO:0000313" key="2">
    <source>
        <dbReference type="EMBL" id="KAK5917381.1"/>
    </source>
</evidence>
<sequence>MFDAATRLQCSGLRGSLKHEPEDVPTVEPRPHHDDTWRLMEQIHEPTPPAGSGTSRRPFSSLREFVS</sequence>
<organism evidence="2 3">
    <name type="scientific">Champsocephalus gunnari</name>
    <name type="common">Mackerel icefish</name>
    <dbReference type="NCBI Taxonomy" id="52237"/>
    <lineage>
        <taxon>Eukaryota</taxon>
        <taxon>Metazoa</taxon>
        <taxon>Chordata</taxon>
        <taxon>Craniata</taxon>
        <taxon>Vertebrata</taxon>
        <taxon>Euteleostomi</taxon>
        <taxon>Actinopterygii</taxon>
        <taxon>Neopterygii</taxon>
        <taxon>Teleostei</taxon>
        <taxon>Neoteleostei</taxon>
        <taxon>Acanthomorphata</taxon>
        <taxon>Eupercaria</taxon>
        <taxon>Perciformes</taxon>
        <taxon>Notothenioidei</taxon>
        <taxon>Channichthyidae</taxon>
        <taxon>Champsocephalus</taxon>
    </lineage>
</organism>
<keyword evidence="3" id="KW-1185">Reference proteome</keyword>
<evidence type="ECO:0000256" key="1">
    <source>
        <dbReference type="SAM" id="MobiDB-lite"/>
    </source>
</evidence>
<reference evidence="2 3" key="1">
    <citation type="journal article" date="2023" name="Mol. Biol. Evol.">
        <title>Genomics of Secondarily Temperate Adaptation in the Only Non-Antarctic Icefish.</title>
        <authorList>
            <person name="Rivera-Colon A.G."/>
            <person name="Rayamajhi N."/>
            <person name="Minhas B.F."/>
            <person name="Madrigal G."/>
            <person name="Bilyk K.T."/>
            <person name="Yoon V."/>
            <person name="Hune M."/>
            <person name="Gregory S."/>
            <person name="Cheng C.H.C."/>
            <person name="Catchen J.M."/>
        </authorList>
    </citation>
    <scope>NUCLEOTIDE SEQUENCE [LARGE SCALE GENOMIC DNA]</scope>
    <source>
        <tissue evidence="2">White muscle</tissue>
    </source>
</reference>
<dbReference type="EMBL" id="JAURVH010001526">
    <property type="protein sequence ID" value="KAK5917381.1"/>
    <property type="molecule type" value="Genomic_DNA"/>
</dbReference>
<feature type="region of interest" description="Disordered" evidence="1">
    <location>
        <begin position="1"/>
        <end position="67"/>
    </location>
</feature>